<feature type="domain" description="Pirin N-terminal" evidence="3">
    <location>
        <begin position="19"/>
        <end position="141"/>
    </location>
</feature>
<dbReference type="PANTHER" id="PTHR43212:SF3">
    <property type="entry name" value="QUERCETIN 2,3-DIOXYGENASE"/>
    <property type="match status" value="1"/>
</dbReference>
<evidence type="ECO:0000313" key="5">
    <source>
        <dbReference type="Proteomes" id="UP001500839"/>
    </source>
</evidence>
<accession>A0ABP9CJN1</accession>
<dbReference type="RefSeq" id="WP_200174225.1">
    <property type="nucleotide sequence ID" value="NZ_BAABKQ010000001.1"/>
</dbReference>
<keyword evidence="5" id="KW-1185">Reference proteome</keyword>
<dbReference type="Pfam" id="PF02678">
    <property type="entry name" value="Pirin"/>
    <property type="match status" value="1"/>
</dbReference>
<evidence type="ECO:0000256" key="1">
    <source>
        <dbReference type="ARBA" id="ARBA00008416"/>
    </source>
</evidence>
<evidence type="ECO:0000259" key="3">
    <source>
        <dbReference type="Pfam" id="PF02678"/>
    </source>
</evidence>
<dbReference type="EMBL" id="BAABKQ010000001">
    <property type="protein sequence ID" value="GAA4810686.1"/>
    <property type="molecule type" value="Genomic_DNA"/>
</dbReference>
<sequence>MHSPGARTPRMDVRRAADRFSTRIDWLDSRHSFSFGHHYDPANTHHGVLMVNNDDVVAPGLGFDTHPHRDMEIVTWVLRGSLVHQDSMDNSGVIYPGLAQRMSAGTGVLHSEKNDSWRLDGVPAAFAREHDEPVRLIQMWVVPDEPGLTPGYEQLEVEDALLRGGMVTIASGMNSYRDHAAIRIHNRYAAMHVVRLGPGTPPATLPDAPLLHVFVARGQVELEGTGPLVEGDAVRITGGGGQRVSPPAAPGTDAPGAEVIVWEMHAGLGGPI</sequence>
<comment type="similarity">
    <text evidence="1 2">Belongs to the pirin family.</text>
</comment>
<comment type="caution">
    <text evidence="4">The sequence shown here is derived from an EMBL/GenBank/DDBJ whole genome shotgun (WGS) entry which is preliminary data.</text>
</comment>
<dbReference type="Gene3D" id="2.60.120.10">
    <property type="entry name" value="Jelly Rolls"/>
    <property type="match status" value="1"/>
</dbReference>
<dbReference type="InterPro" id="IPR014710">
    <property type="entry name" value="RmlC-like_jellyroll"/>
</dbReference>
<reference evidence="5" key="1">
    <citation type="journal article" date="2019" name="Int. J. Syst. Evol. Microbiol.">
        <title>The Global Catalogue of Microorganisms (GCM) 10K type strain sequencing project: providing services to taxonomists for standard genome sequencing and annotation.</title>
        <authorList>
            <consortium name="The Broad Institute Genomics Platform"/>
            <consortium name="The Broad Institute Genome Sequencing Center for Infectious Disease"/>
            <person name="Wu L."/>
            <person name="Ma J."/>
        </authorList>
    </citation>
    <scope>NUCLEOTIDE SEQUENCE [LARGE SCALE GENOMIC DNA]</scope>
    <source>
        <strain evidence="5">JCM 18542</strain>
    </source>
</reference>
<evidence type="ECO:0000313" key="4">
    <source>
        <dbReference type="EMBL" id="GAA4810686.1"/>
    </source>
</evidence>
<dbReference type="Proteomes" id="UP001500839">
    <property type="component" value="Unassembled WGS sequence"/>
</dbReference>
<dbReference type="InterPro" id="IPR003829">
    <property type="entry name" value="Pirin_N_dom"/>
</dbReference>
<protein>
    <submittedName>
        <fullName evidence="4">Pirin-like bicupin family protein</fullName>
    </submittedName>
</protein>
<dbReference type="SUPFAM" id="SSF51182">
    <property type="entry name" value="RmlC-like cupins"/>
    <property type="match status" value="1"/>
</dbReference>
<dbReference type="InterPro" id="IPR012093">
    <property type="entry name" value="Pirin"/>
</dbReference>
<proteinExistence type="inferred from homology"/>
<dbReference type="PANTHER" id="PTHR43212">
    <property type="entry name" value="QUERCETIN 2,3-DIOXYGENASE"/>
    <property type="match status" value="1"/>
</dbReference>
<evidence type="ECO:0000256" key="2">
    <source>
        <dbReference type="RuleBase" id="RU003457"/>
    </source>
</evidence>
<organism evidence="4 5">
    <name type="scientific">Tomitella cavernea</name>
    <dbReference type="NCBI Taxonomy" id="1387982"/>
    <lineage>
        <taxon>Bacteria</taxon>
        <taxon>Bacillati</taxon>
        <taxon>Actinomycetota</taxon>
        <taxon>Actinomycetes</taxon>
        <taxon>Mycobacteriales</taxon>
        <taxon>Tomitella</taxon>
    </lineage>
</organism>
<gene>
    <name evidence="4" type="ORF">GCM10023353_13820</name>
</gene>
<dbReference type="CDD" id="cd02910">
    <property type="entry name" value="cupin_Yhhw_N"/>
    <property type="match status" value="1"/>
</dbReference>
<dbReference type="InterPro" id="IPR011051">
    <property type="entry name" value="RmlC_Cupin_sf"/>
</dbReference>
<name>A0ABP9CJN1_9ACTN</name>